<proteinExistence type="predicted"/>
<dbReference type="Pfam" id="PF09250">
    <property type="entry name" value="Prim-Pol"/>
    <property type="match status" value="1"/>
</dbReference>
<dbReference type="AlphaFoldDB" id="A0A0A6UQ75"/>
<feature type="domain" description="DNA primase/polymerase bifunctional N-terminal" evidence="1">
    <location>
        <begin position="24"/>
        <end position="185"/>
    </location>
</feature>
<keyword evidence="3" id="KW-1185">Reference proteome</keyword>
<dbReference type="InterPro" id="IPR015330">
    <property type="entry name" value="DNA_primase/pol_bifunc_N"/>
</dbReference>
<sequence length="211" mass="23190">MQWTSRQPNVPPSILDRALLRRAALRYAAHGWSVTPGSYLTGHRFDCGRPDCSISGCHPALTEWAASASDDPVRIAAWWRRLPHTVLLTTGTSFDVLEVPASVGRLGPGIGPVAVTAGGRWMFLTRPGGPLRPELERRLDVVRHGAGSWIPAPPSRMPEGQVRWEVHPDRSQWRLPDPEEVQEKLIAALGTDRRAGAVVVPRQLSTSRRAA</sequence>
<dbReference type="eggNOG" id="ENOG5033DHD">
    <property type="taxonomic scope" value="Bacteria"/>
</dbReference>
<dbReference type="Proteomes" id="UP000054537">
    <property type="component" value="Unassembled WGS sequence"/>
</dbReference>
<dbReference type="RefSeq" id="WP_043525391.1">
    <property type="nucleotide sequence ID" value="NZ_BAABKU010000025.1"/>
</dbReference>
<evidence type="ECO:0000313" key="2">
    <source>
        <dbReference type="EMBL" id="KHD76529.1"/>
    </source>
</evidence>
<dbReference type="SMART" id="SM00943">
    <property type="entry name" value="Prim-Pol"/>
    <property type="match status" value="1"/>
</dbReference>
<accession>A0A0A6UQ75</accession>
<dbReference type="OrthoDB" id="3397040at2"/>
<name>A0A0A6UQ75_ACTUT</name>
<evidence type="ECO:0000313" key="3">
    <source>
        <dbReference type="Proteomes" id="UP000054537"/>
    </source>
</evidence>
<gene>
    <name evidence="2" type="ORF">MB27_16095</name>
</gene>
<evidence type="ECO:0000259" key="1">
    <source>
        <dbReference type="SMART" id="SM00943"/>
    </source>
</evidence>
<dbReference type="STRING" id="1869.MB27_16095"/>
<dbReference type="EMBL" id="JRTT01000017">
    <property type="protein sequence ID" value="KHD76529.1"/>
    <property type="molecule type" value="Genomic_DNA"/>
</dbReference>
<comment type="caution">
    <text evidence="2">The sequence shown here is derived from an EMBL/GenBank/DDBJ whole genome shotgun (WGS) entry which is preliminary data.</text>
</comment>
<organism evidence="2 3">
    <name type="scientific">Actinoplanes utahensis</name>
    <dbReference type="NCBI Taxonomy" id="1869"/>
    <lineage>
        <taxon>Bacteria</taxon>
        <taxon>Bacillati</taxon>
        <taxon>Actinomycetota</taxon>
        <taxon>Actinomycetes</taxon>
        <taxon>Micromonosporales</taxon>
        <taxon>Micromonosporaceae</taxon>
        <taxon>Actinoplanes</taxon>
    </lineage>
</organism>
<protein>
    <submittedName>
        <fullName evidence="2">DNA primase</fullName>
    </submittedName>
</protein>
<reference evidence="2 3" key="1">
    <citation type="submission" date="2014-10" db="EMBL/GenBank/DDBJ databases">
        <title>Draft genome sequence of Actinoplanes utahensis NRRL 12052.</title>
        <authorList>
            <person name="Velasco-Bucheli B."/>
            <person name="del Cerro C."/>
            <person name="Hormigo D."/>
            <person name="Garcia J.L."/>
            <person name="Acebal C."/>
            <person name="Arroyo M."/>
            <person name="de la Mata I."/>
        </authorList>
    </citation>
    <scope>NUCLEOTIDE SEQUENCE [LARGE SCALE GENOMIC DNA]</scope>
    <source>
        <strain evidence="2 3">NRRL 12052</strain>
    </source>
</reference>